<protein>
    <recommendedName>
        <fullName evidence="3">Amidohydrolase</fullName>
    </recommendedName>
</protein>
<keyword evidence="2" id="KW-1185">Reference proteome</keyword>
<dbReference type="Proteomes" id="UP001295684">
    <property type="component" value="Unassembled WGS sequence"/>
</dbReference>
<dbReference type="InterPro" id="IPR017439">
    <property type="entry name" value="Amidohydrolase"/>
</dbReference>
<name>A0AAD1XEA4_EUPCR</name>
<sequence>MESSTPNWQKHKDLLTEAGIDFDLIEETRKYIHKNAEPGFKEFKTKEKILEHFSDIDKEHIKEYATTGLTIDITGTAPPTEDGECNVVAFRADMDALPMSEETGAEYTSVTDCAHMCGHDGHMAILITTGMFLKQHRDKIPSNKTIRLLFQPAEESPGGAKPMIEEGCLDGVDEIYGYHNAPFGEEATITCKPKELMAGVTIVNIEIEGKGGHGSEPANSIDPITAAVNVHSAFNTIKSRNVPST</sequence>
<reference evidence="1" key="1">
    <citation type="submission" date="2023-07" db="EMBL/GenBank/DDBJ databases">
        <authorList>
            <consortium name="AG Swart"/>
            <person name="Singh M."/>
            <person name="Singh A."/>
            <person name="Seah K."/>
            <person name="Emmerich C."/>
        </authorList>
    </citation>
    <scope>NUCLEOTIDE SEQUENCE</scope>
    <source>
        <strain evidence="1">DP1</strain>
    </source>
</reference>
<evidence type="ECO:0000313" key="1">
    <source>
        <dbReference type="EMBL" id="CAI2371455.1"/>
    </source>
</evidence>
<dbReference type="AlphaFoldDB" id="A0AAD1XEA4"/>
<dbReference type="PANTHER" id="PTHR11014:SF63">
    <property type="entry name" value="METALLOPEPTIDASE, PUTATIVE (AFU_ORTHOLOGUE AFUA_6G09600)-RELATED"/>
    <property type="match status" value="1"/>
</dbReference>
<dbReference type="EMBL" id="CAMPGE010012692">
    <property type="protein sequence ID" value="CAI2371455.1"/>
    <property type="molecule type" value="Genomic_DNA"/>
</dbReference>
<proteinExistence type="predicted"/>
<dbReference type="Gene3D" id="3.30.70.360">
    <property type="match status" value="1"/>
</dbReference>
<dbReference type="NCBIfam" id="TIGR01891">
    <property type="entry name" value="amidohydrolases"/>
    <property type="match status" value="1"/>
</dbReference>
<dbReference type="Gene3D" id="3.40.630.10">
    <property type="entry name" value="Zn peptidases"/>
    <property type="match status" value="1"/>
</dbReference>
<comment type="caution">
    <text evidence="1">The sequence shown here is derived from an EMBL/GenBank/DDBJ whole genome shotgun (WGS) entry which is preliminary data.</text>
</comment>
<dbReference type="Pfam" id="PF01546">
    <property type="entry name" value="Peptidase_M20"/>
    <property type="match status" value="1"/>
</dbReference>
<accession>A0AAD1XEA4</accession>
<organism evidence="1 2">
    <name type="scientific">Euplotes crassus</name>
    <dbReference type="NCBI Taxonomy" id="5936"/>
    <lineage>
        <taxon>Eukaryota</taxon>
        <taxon>Sar</taxon>
        <taxon>Alveolata</taxon>
        <taxon>Ciliophora</taxon>
        <taxon>Intramacronucleata</taxon>
        <taxon>Spirotrichea</taxon>
        <taxon>Hypotrichia</taxon>
        <taxon>Euplotida</taxon>
        <taxon>Euplotidae</taxon>
        <taxon>Moneuplotes</taxon>
    </lineage>
</organism>
<dbReference type="SUPFAM" id="SSF55031">
    <property type="entry name" value="Bacterial exopeptidase dimerisation domain"/>
    <property type="match status" value="1"/>
</dbReference>
<evidence type="ECO:0008006" key="3">
    <source>
        <dbReference type="Google" id="ProtNLM"/>
    </source>
</evidence>
<dbReference type="InterPro" id="IPR002933">
    <property type="entry name" value="Peptidase_M20"/>
</dbReference>
<dbReference type="PANTHER" id="PTHR11014">
    <property type="entry name" value="PEPTIDASE M20 FAMILY MEMBER"/>
    <property type="match status" value="1"/>
</dbReference>
<dbReference type="InterPro" id="IPR036264">
    <property type="entry name" value="Bact_exopeptidase_dim_dom"/>
</dbReference>
<evidence type="ECO:0000313" key="2">
    <source>
        <dbReference type="Proteomes" id="UP001295684"/>
    </source>
</evidence>
<dbReference type="SUPFAM" id="SSF53187">
    <property type="entry name" value="Zn-dependent exopeptidases"/>
    <property type="match status" value="1"/>
</dbReference>
<gene>
    <name evidence="1" type="ORF">ECRASSUSDP1_LOCUS12778</name>
</gene>
<dbReference type="GO" id="GO:0016787">
    <property type="term" value="F:hydrolase activity"/>
    <property type="evidence" value="ECO:0007669"/>
    <property type="project" value="InterPro"/>
</dbReference>